<sequence length="230" mass="24302">MKKIFVASALAIASLSVSPMFAAPAAAQARSTAVADVRVAAAKSNAFTTASQQIQTTYKAQIDQQESRGQTLQAELNVLVAKYNEEAKKTPQNQAALQAAAKAVQDKRQSASEELGRIGAPVDLAIAYVEDQISVRMNEAIKAAMTAKKVDLLLNPDAVLARETNVDITDAVVTELNRILPNVTITPPAGYQPGQLVQQRNQQLMDAARAQQGTAAPAAPPANGSQPTTR</sequence>
<dbReference type="EMBL" id="CP012199">
    <property type="protein sequence ID" value="AMG75104.1"/>
    <property type="molecule type" value="Genomic_DNA"/>
</dbReference>
<protein>
    <submittedName>
        <fullName evidence="3">Outer membrane chaperone Skp (OmpH)</fullName>
    </submittedName>
</protein>
<keyword evidence="2" id="KW-0732">Signal</keyword>
<dbReference type="SUPFAM" id="SSF111384">
    <property type="entry name" value="OmpH-like"/>
    <property type="match status" value="1"/>
</dbReference>
<reference evidence="3 4" key="1">
    <citation type="journal article" date="2016" name="BMC Genomics">
        <title>Genomic analysis of the nitrate-respiring Sphingopyxis granuli (formerly Sphingomonas macrogoltabida) strain TFA.</title>
        <authorList>
            <person name="Garcia-Romero I."/>
            <person name="Perez-Pulido A.J."/>
            <person name="Gonzalez-Flores Y.E."/>
            <person name="Reyes-Ramirez F."/>
            <person name="Santero E."/>
            <person name="Floriano B."/>
        </authorList>
    </citation>
    <scope>NUCLEOTIDE SEQUENCE [LARGE SCALE GENOMIC DNA]</scope>
    <source>
        <strain evidence="3 4">TFA</strain>
    </source>
</reference>
<proteinExistence type="predicted"/>
<dbReference type="InterPro" id="IPR005632">
    <property type="entry name" value="Chaperone_Skp"/>
</dbReference>
<accession>A0AA86GLF2</accession>
<gene>
    <name evidence="3" type="ORF">SGRAN_2755</name>
</gene>
<evidence type="ECO:0000256" key="1">
    <source>
        <dbReference type="SAM" id="MobiDB-lite"/>
    </source>
</evidence>
<feature type="chain" id="PRO_5041675880" evidence="2">
    <location>
        <begin position="23"/>
        <end position="230"/>
    </location>
</feature>
<dbReference type="InterPro" id="IPR024930">
    <property type="entry name" value="Skp_dom_sf"/>
</dbReference>
<feature type="compositionally biased region" description="Low complexity" evidence="1">
    <location>
        <begin position="207"/>
        <end position="217"/>
    </location>
</feature>
<organism evidence="3 4">
    <name type="scientific">Sphingopyxis granuli</name>
    <dbReference type="NCBI Taxonomy" id="267128"/>
    <lineage>
        <taxon>Bacteria</taxon>
        <taxon>Pseudomonadati</taxon>
        <taxon>Pseudomonadota</taxon>
        <taxon>Alphaproteobacteria</taxon>
        <taxon>Sphingomonadales</taxon>
        <taxon>Sphingomonadaceae</taxon>
        <taxon>Sphingopyxis</taxon>
    </lineage>
</organism>
<dbReference type="GO" id="GO:0051082">
    <property type="term" value="F:unfolded protein binding"/>
    <property type="evidence" value="ECO:0007669"/>
    <property type="project" value="InterPro"/>
</dbReference>
<dbReference type="AlphaFoldDB" id="A0AA86GLF2"/>
<feature type="signal peptide" evidence="2">
    <location>
        <begin position="1"/>
        <end position="22"/>
    </location>
</feature>
<dbReference type="KEGG" id="sgi:SGRAN_2755"/>
<evidence type="ECO:0000313" key="4">
    <source>
        <dbReference type="Proteomes" id="UP000058599"/>
    </source>
</evidence>
<dbReference type="Pfam" id="PF03938">
    <property type="entry name" value="OmpH"/>
    <property type="match status" value="1"/>
</dbReference>
<dbReference type="Proteomes" id="UP000058599">
    <property type="component" value="Chromosome"/>
</dbReference>
<keyword evidence="4" id="KW-1185">Reference proteome</keyword>
<dbReference type="RefSeq" id="WP_067184564.1">
    <property type="nucleotide sequence ID" value="NZ_CP012199.1"/>
</dbReference>
<name>A0AA86GLF2_9SPHN</name>
<dbReference type="Gene3D" id="3.30.910.20">
    <property type="entry name" value="Skp domain"/>
    <property type="match status" value="1"/>
</dbReference>
<evidence type="ECO:0000256" key="2">
    <source>
        <dbReference type="SAM" id="SignalP"/>
    </source>
</evidence>
<evidence type="ECO:0000313" key="3">
    <source>
        <dbReference type="EMBL" id="AMG75104.1"/>
    </source>
</evidence>
<dbReference type="SMART" id="SM00935">
    <property type="entry name" value="OmpH"/>
    <property type="match status" value="1"/>
</dbReference>
<feature type="region of interest" description="Disordered" evidence="1">
    <location>
        <begin position="201"/>
        <end position="230"/>
    </location>
</feature>